<keyword evidence="2" id="KW-1185">Reference proteome</keyword>
<protein>
    <submittedName>
        <fullName evidence="1">5-methylcytosine-specific restriction enzyme subunit McrC</fullName>
    </submittedName>
</protein>
<evidence type="ECO:0000313" key="2">
    <source>
        <dbReference type="Proteomes" id="UP000199642"/>
    </source>
</evidence>
<accession>A0A1I2SA61</accession>
<dbReference type="Proteomes" id="UP000199642">
    <property type="component" value="Unassembled WGS sequence"/>
</dbReference>
<dbReference type="OrthoDB" id="307209at2"/>
<dbReference type="RefSeq" id="WP_092790299.1">
    <property type="nucleotide sequence ID" value="NZ_FOPC01000004.1"/>
</dbReference>
<gene>
    <name evidence="1" type="ORF">SAMN04487988_104193</name>
</gene>
<dbReference type="STRING" id="435880.SAMN04487988_104193"/>
<reference evidence="2" key="1">
    <citation type="submission" date="2016-10" db="EMBL/GenBank/DDBJ databases">
        <authorList>
            <person name="Varghese N."/>
            <person name="Submissions S."/>
        </authorList>
    </citation>
    <scope>NUCLEOTIDE SEQUENCE [LARGE SCALE GENOMIC DNA]</scope>
    <source>
        <strain evidence="2">DSM 19315</strain>
    </source>
</reference>
<sequence>MKDKRQHICVFEHQTVLLNQKFEDDVVFDQLKLDAFVRFFGKGVPYYSLIRNGIQFNEYVGAIQVGNTLISVLPKADKRKKEDEAEKKKWNQVLIDMLRAVHGFNVKAPSSSQLKIRNNSVLDLYFELFITETEYLLHRGLVKKYRKTEGNLNTLKGSLQFNKQVSKNLVHKERFFTKHSIYDKEHLLHIILYKTLIVLKRINTSSALIGRINALLLNFPEIPNQKITESDFDKLVFNRKTISYKKAIEIARLILLHYHPDLSKGRDDVLALMFDMNALWEQFVLVSLKKSQELKVRGQASKYFWKPDGGKRRSIKPDITVSTNENNYVLDTKWKLVDSKPSIEDIRQMYAYHHYFEAKKVALLYPGDSDYVTGKFVEVKKQKQLSDMECGLLFTEYSGSVKNWQKQIGEEIQLWINK</sequence>
<dbReference type="AlphaFoldDB" id="A0A1I2SA61"/>
<proteinExistence type="predicted"/>
<evidence type="ECO:0000313" key="1">
    <source>
        <dbReference type="EMBL" id="SFG49732.1"/>
    </source>
</evidence>
<dbReference type="InterPro" id="IPR019292">
    <property type="entry name" value="McrC"/>
</dbReference>
<dbReference type="PANTHER" id="PTHR38733">
    <property type="entry name" value="PROTEIN MCRC"/>
    <property type="match status" value="1"/>
</dbReference>
<dbReference type="PANTHER" id="PTHR38733:SF1">
    <property type="entry name" value="TYPE IV METHYL-DIRECTED RESTRICTION ENZYME ECOKMCRBC"/>
    <property type="match status" value="1"/>
</dbReference>
<name>A0A1I2SA61_9BACT</name>
<dbReference type="Pfam" id="PF10117">
    <property type="entry name" value="McrBC"/>
    <property type="match status" value="1"/>
</dbReference>
<dbReference type="EMBL" id="FOPC01000004">
    <property type="protein sequence ID" value="SFG49732.1"/>
    <property type="molecule type" value="Genomic_DNA"/>
</dbReference>
<organism evidence="1 2">
    <name type="scientific">Algoriphagus hitonicola</name>
    <dbReference type="NCBI Taxonomy" id="435880"/>
    <lineage>
        <taxon>Bacteria</taxon>
        <taxon>Pseudomonadati</taxon>
        <taxon>Bacteroidota</taxon>
        <taxon>Cytophagia</taxon>
        <taxon>Cytophagales</taxon>
        <taxon>Cyclobacteriaceae</taxon>
        <taxon>Algoriphagus</taxon>
    </lineage>
</organism>